<keyword evidence="11 13" id="KW-0411">Iron-sulfur</keyword>
<dbReference type="InterPro" id="IPR010723">
    <property type="entry name" value="HemN_C"/>
</dbReference>
<evidence type="ECO:0000256" key="3">
    <source>
        <dbReference type="ARBA" id="ARBA00006100"/>
    </source>
</evidence>
<evidence type="ECO:0000256" key="10">
    <source>
        <dbReference type="ARBA" id="ARBA00023004"/>
    </source>
</evidence>
<dbReference type="GO" id="GO:0051539">
    <property type="term" value="F:4 iron, 4 sulfur cluster binding"/>
    <property type="evidence" value="ECO:0007669"/>
    <property type="project" value="UniProtKB-UniRule"/>
</dbReference>
<evidence type="ECO:0000313" key="18">
    <source>
        <dbReference type="Proteomes" id="UP000254626"/>
    </source>
</evidence>
<dbReference type="InterPro" id="IPR034505">
    <property type="entry name" value="Coproporphyrinogen-III_oxidase"/>
</dbReference>
<sequence length="390" mass="43946">MLTPPALSLYVHIPWCVQKCPYCDFNSHALKADIPEEEYIDALLEDLDTDIERYQLAGDPRLLHSIFIGGGTPSLISADGIGRLLRGIEARIAFKPDIEITMEANPGTIEAERFAGYRHVGVTRISIGVQSFEPEKLSRLGRIHGRDEAVNAAKLAHQIGLNSFNLDLMHGLPDQALDQALADLDRAIELAPPHLSWYQLTIEPNTMFYFKPPTLPDDDALWDIFDLGHQKLTEAGYVQYEISGYSKPGYQCQHNLNYWRFGDYLGIGCGSHGKLSFADGRIVRTTKVKHPRGYLAAYQNLAKPYLDSEQLVEDVDRPFEFFMNRFRLIEPCPKADFSATTGLPISVIQPTLDWAIEQGYLSDNDTHWQITEKGKLFLNDLLAAFMAEED</sequence>
<dbReference type="SMART" id="SM00729">
    <property type="entry name" value="Elp3"/>
    <property type="match status" value="1"/>
</dbReference>
<evidence type="ECO:0000256" key="13">
    <source>
        <dbReference type="RuleBase" id="RU364116"/>
    </source>
</evidence>
<proteinExistence type="inferred from homology"/>
<evidence type="ECO:0000256" key="7">
    <source>
        <dbReference type="ARBA" id="ARBA00022617"/>
    </source>
</evidence>
<dbReference type="Proteomes" id="UP000057088">
    <property type="component" value="Chromosome 2"/>
</dbReference>
<feature type="domain" description="Radical SAM core" evidence="14">
    <location>
        <begin position="1"/>
        <end position="238"/>
    </location>
</feature>
<comment type="cofactor">
    <cofactor evidence="1">
        <name>[4Fe-4S] cluster</name>
        <dbReference type="ChEBI" id="CHEBI:49883"/>
    </cofactor>
</comment>
<dbReference type="SFLD" id="SFLDG01082">
    <property type="entry name" value="B12-binding_domain_containing"/>
    <property type="match status" value="1"/>
</dbReference>
<dbReference type="Pfam" id="PF04055">
    <property type="entry name" value="Radical_SAM"/>
    <property type="match status" value="1"/>
</dbReference>
<dbReference type="AlphaFoldDB" id="A0AAX2LS33"/>
<dbReference type="Pfam" id="PF06969">
    <property type="entry name" value="HemN_C"/>
    <property type="match status" value="1"/>
</dbReference>
<keyword evidence="16" id="KW-0560">Oxidoreductase</keyword>
<reference evidence="17" key="1">
    <citation type="submission" date="2015-12" db="EMBL/GenBank/DDBJ databases">
        <title>FDA dAtabase for Regulatory Grade micrObial Sequences (FDA-ARGOS): Supporting development and validation of Infectious Disease Dx tests.</title>
        <authorList>
            <person name="Hoffmann M."/>
            <person name="Allard M."/>
            <person name="Evans P."/>
            <person name="Brown E."/>
            <person name="Tallon L.J."/>
            <person name="Sadzewicz L."/>
            <person name="Sengamalay N."/>
            <person name="Ott S."/>
            <person name="Godinez A."/>
            <person name="Nagaraj S."/>
            <person name="Vyas G."/>
            <person name="Aluvathingal J."/>
            <person name="Nadendla S."/>
            <person name="Geyer C."/>
            <person name="Sichtig H."/>
        </authorList>
    </citation>
    <scope>NUCLEOTIDE SEQUENCE [LARGE SCALE GENOMIC DNA]</scope>
    <source>
        <strain evidence="17">ATCC 33809</strain>
    </source>
</reference>
<keyword evidence="7 13" id="KW-0349">Heme</keyword>
<evidence type="ECO:0000256" key="12">
    <source>
        <dbReference type="ARBA" id="ARBA00023186"/>
    </source>
</evidence>
<dbReference type="GO" id="GO:0004109">
    <property type="term" value="F:coproporphyrinogen oxidase activity"/>
    <property type="evidence" value="ECO:0007669"/>
    <property type="project" value="InterPro"/>
</dbReference>
<reference evidence="16 18" key="3">
    <citation type="submission" date="2018-06" db="EMBL/GenBank/DDBJ databases">
        <authorList>
            <consortium name="Pathogen Informatics"/>
            <person name="Doyle S."/>
        </authorList>
    </citation>
    <scope>NUCLEOTIDE SEQUENCE [LARGE SCALE GENOMIC DNA]</scope>
    <source>
        <strain evidence="16 18">NCTC11327</strain>
    </source>
</reference>
<keyword evidence="17" id="KW-1185">Reference proteome</keyword>
<evidence type="ECO:0000256" key="4">
    <source>
        <dbReference type="ARBA" id="ARBA00017228"/>
    </source>
</evidence>
<dbReference type="SFLD" id="SFLDF00562">
    <property type="entry name" value="HemN-like__clustered_with_heat"/>
    <property type="match status" value="1"/>
</dbReference>
<comment type="subcellular location">
    <subcellularLocation>
        <location evidence="2 13">Cytoplasm</location>
    </subcellularLocation>
</comment>
<evidence type="ECO:0000313" key="15">
    <source>
        <dbReference type="EMBL" id="AMF95402.1"/>
    </source>
</evidence>
<name>A0AAX2LS33_VIBFL</name>
<dbReference type="GO" id="GO:0005737">
    <property type="term" value="C:cytoplasm"/>
    <property type="evidence" value="ECO:0007669"/>
    <property type="project" value="UniProtKB-SubCell"/>
</dbReference>
<evidence type="ECO:0000313" key="17">
    <source>
        <dbReference type="Proteomes" id="UP000057088"/>
    </source>
</evidence>
<keyword evidence="5 13" id="KW-0004">4Fe-4S</keyword>
<evidence type="ECO:0000256" key="9">
    <source>
        <dbReference type="ARBA" id="ARBA00022723"/>
    </source>
</evidence>
<protein>
    <recommendedName>
        <fullName evidence="4 13">Heme chaperone HemW</fullName>
    </recommendedName>
</protein>
<reference evidence="15" key="2">
    <citation type="submission" date="2018-01" db="EMBL/GenBank/DDBJ databases">
        <title>FDA dAtabase for Regulatory Grade micrObial Sequences (FDA-ARGOS): Supporting development and validation of Infectious Disease Dx tests.</title>
        <authorList>
            <person name="Hoffmann M."/>
            <person name="Allard M."/>
            <person name="Evans P."/>
            <person name="Brown E."/>
            <person name="Tallon L."/>
            <person name="Sadzewicz L."/>
            <person name="Sengamalay N."/>
            <person name="Ott S."/>
            <person name="Godinez A."/>
            <person name="Nagaraj S."/>
            <person name="Vyas G."/>
            <person name="Aluvathingal J."/>
            <person name="Nadendla S."/>
            <person name="Geyer C."/>
            <person name="Sichtig H."/>
        </authorList>
    </citation>
    <scope>NUCLEOTIDE SEQUENCE</scope>
    <source>
        <strain evidence="15">ATCC 33809</strain>
    </source>
</reference>
<dbReference type="CDD" id="cd01335">
    <property type="entry name" value="Radical_SAM"/>
    <property type="match status" value="1"/>
</dbReference>
<dbReference type="InterPro" id="IPR007197">
    <property type="entry name" value="rSAM"/>
</dbReference>
<dbReference type="EMBL" id="UHIP01000001">
    <property type="protein sequence ID" value="SUP28462.1"/>
    <property type="molecule type" value="Genomic_DNA"/>
</dbReference>
<keyword evidence="12 13" id="KW-0143">Chaperone</keyword>
<keyword evidence="8 13" id="KW-0949">S-adenosyl-L-methionine</keyword>
<dbReference type="RefSeq" id="WP_061056913.1">
    <property type="nucleotide sequence ID" value="NZ_CABLBX010000018.1"/>
</dbReference>
<dbReference type="InterPro" id="IPR013785">
    <property type="entry name" value="Aldolase_TIM"/>
</dbReference>
<gene>
    <name evidence="16" type="primary">hemN_1</name>
    <name evidence="15" type="ORF">AL536_18485</name>
    <name evidence="16" type="ORF">NCTC11327_02458</name>
</gene>
<organism evidence="16 18">
    <name type="scientific">Vibrio fluvialis</name>
    <dbReference type="NCBI Taxonomy" id="676"/>
    <lineage>
        <taxon>Bacteria</taxon>
        <taxon>Pseudomonadati</taxon>
        <taxon>Pseudomonadota</taxon>
        <taxon>Gammaproteobacteria</taxon>
        <taxon>Vibrionales</taxon>
        <taxon>Vibrionaceae</taxon>
        <taxon>Vibrio</taxon>
    </lineage>
</organism>
<evidence type="ECO:0000259" key="14">
    <source>
        <dbReference type="PROSITE" id="PS51918"/>
    </source>
</evidence>
<dbReference type="KEGG" id="vfl:AL536_18485"/>
<dbReference type="FunFam" id="3.20.20.70:FF:000124">
    <property type="entry name" value="Heme chaperone HemW"/>
    <property type="match status" value="1"/>
</dbReference>
<evidence type="ECO:0000256" key="1">
    <source>
        <dbReference type="ARBA" id="ARBA00001966"/>
    </source>
</evidence>
<dbReference type="GO" id="GO:0006779">
    <property type="term" value="P:porphyrin-containing compound biosynthetic process"/>
    <property type="evidence" value="ECO:0007669"/>
    <property type="project" value="InterPro"/>
</dbReference>
<keyword evidence="10 13" id="KW-0408">Iron</keyword>
<dbReference type="EMBL" id="CP014035">
    <property type="protein sequence ID" value="AMF95402.1"/>
    <property type="molecule type" value="Genomic_DNA"/>
</dbReference>
<dbReference type="SFLD" id="SFLDG01065">
    <property type="entry name" value="anaerobic_coproporphyrinogen-I"/>
    <property type="match status" value="1"/>
</dbReference>
<accession>A0AAX2LS33</accession>
<dbReference type="NCBIfam" id="TIGR00539">
    <property type="entry name" value="hemN_rel"/>
    <property type="match status" value="1"/>
</dbReference>
<dbReference type="InterPro" id="IPR006638">
    <property type="entry name" value="Elp3/MiaA/NifB-like_rSAM"/>
</dbReference>
<dbReference type="PANTHER" id="PTHR13932:SF5">
    <property type="entry name" value="RADICAL S-ADENOSYL METHIONINE DOMAIN-CONTAINING PROTEIN 1, MITOCHONDRIAL"/>
    <property type="match status" value="1"/>
</dbReference>
<dbReference type="GO" id="GO:0046872">
    <property type="term" value="F:metal ion binding"/>
    <property type="evidence" value="ECO:0007669"/>
    <property type="project" value="UniProtKB-UniRule"/>
</dbReference>
<evidence type="ECO:0000256" key="11">
    <source>
        <dbReference type="ARBA" id="ARBA00023014"/>
    </source>
</evidence>
<dbReference type="SFLD" id="SFLDS00029">
    <property type="entry name" value="Radical_SAM"/>
    <property type="match status" value="1"/>
</dbReference>
<dbReference type="Proteomes" id="UP000254626">
    <property type="component" value="Unassembled WGS sequence"/>
</dbReference>
<dbReference type="GeneID" id="29387284"/>
<dbReference type="InterPro" id="IPR058240">
    <property type="entry name" value="rSAM_sf"/>
</dbReference>
<keyword evidence="9 13" id="KW-0479">Metal-binding</keyword>
<dbReference type="Gene3D" id="3.20.20.70">
    <property type="entry name" value="Aldolase class I"/>
    <property type="match status" value="1"/>
</dbReference>
<dbReference type="InterPro" id="IPR004559">
    <property type="entry name" value="HemW-like"/>
</dbReference>
<evidence type="ECO:0000313" key="16">
    <source>
        <dbReference type="EMBL" id="SUP28462.1"/>
    </source>
</evidence>
<dbReference type="PROSITE" id="PS51918">
    <property type="entry name" value="RADICAL_SAM"/>
    <property type="match status" value="1"/>
</dbReference>
<evidence type="ECO:0000256" key="6">
    <source>
        <dbReference type="ARBA" id="ARBA00022490"/>
    </source>
</evidence>
<keyword evidence="6 13" id="KW-0963">Cytoplasm</keyword>
<evidence type="ECO:0000256" key="5">
    <source>
        <dbReference type="ARBA" id="ARBA00022485"/>
    </source>
</evidence>
<dbReference type="SUPFAM" id="SSF102114">
    <property type="entry name" value="Radical SAM enzymes"/>
    <property type="match status" value="1"/>
</dbReference>
<dbReference type="PANTHER" id="PTHR13932">
    <property type="entry name" value="COPROPORPHYRINIGEN III OXIDASE"/>
    <property type="match status" value="1"/>
</dbReference>
<comment type="similarity">
    <text evidence="3">Belongs to the anaerobic coproporphyrinogen-III oxidase family. HemW subfamily.</text>
</comment>
<evidence type="ECO:0000256" key="8">
    <source>
        <dbReference type="ARBA" id="ARBA00022691"/>
    </source>
</evidence>
<comment type="function">
    <text evidence="13">Probably acts as a heme chaperone, transferring heme to an unknown acceptor. Binds one molecule of heme per monomer, possibly covalently. Binds 1 [4Fe-4S] cluster. The cluster is coordinated with 3 cysteines and an exchangeable S-adenosyl-L-methionine.</text>
</comment>
<dbReference type="SFLD" id="SFLDF00288">
    <property type="entry name" value="HemN-like__clustered_with_nucl"/>
    <property type="match status" value="1"/>
</dbReference>
<evidence type="ECO:0000256" key="2">
    <source>
        <dbReference type="ARBA" id="ARBA00004496"/>
    </source>
</evidence>